<feature type="domain" description="PASTA" evidence="16">
    <location>
        <begin position="663"/>
        <end position="722"/>
    </location>
</feature>
<evidence type="ECO:0000256" key="12">
    <source>
        <dbReference type="ARBA" id="ARBA00023306"/>
    </source>
</evidence>
<comment type="similarity">
    <text evidence="2">Belongs to the transpeptidase family.</text>
</comment>
<proteinExistence type="inferred from homology"/>
<dbReference type="AlphaFoldDB" id="A0A0R1Y4F2"/>
<evidence type="ECO:0000256" key="14">
    <source>
        <dbReference type="ARBA" id="ARBA00055980"/>
    </source>
</evidence>
<dbReference type="CDD" id="cd06576">
    <property type="entry name" value="PASTA_Pbp2x-like_1"/>
    <property type="match status" value="1"/>
</dbReference>
<keyword evidence="6" id="KW-0677">Repeat</keyword>
<keyword evidence="10 15" id="KW-0472">Membrane</keyword>
<dbReference type="Pfam" id="PF00905">
    <property type="entry name" value="Transpeptidase"/>
    <property type="match status" value="1"/>
</dbReference>
<dbReference type="Pfam" id="PF03717">
    <property type="entry name" value="PBP_dimer"/>
    <property type="match status" value="1"/>
</dbReference>
<dbReference type="Proteomes" id="UP000051223">
    <property type="component" value="Unassembled WGS sequence"/>
</dbReference>
<keyword evidence="18" id="KW-1185">Reference proteome</keyword>
<dbReference type="InterPro" id="IPR012338">
    <property type="entry name" value="Beta-lactam/transpept-like"/>
</dbReference>
<dbReference type="CDD" id="cd06575">
    <property type="entry name" value="PASTA_Pbp2x-like_2"/>
    <property type="match status" value="1"/>
</dbReference>
<dbReference type="InterPro" id="IPR036138">
    <property type="entry name" value="PBP_dimer_sf"/>
</dbReference>
<dbReference type="PATRIC" id="fig|1423754.3.peg.346"/>
<keyword evidence="4" id="KW-0132">Cell division</keyword>
<evidence type="ECO:0000256" key="13">
    <source>
        <dbReference type="ARBA" id="ARBA00023316"/>
    </source>
</evidence>
<comment type="function">
    <text evidence="14">A transpeptidase that forms peptide cross-links between adjacent glycan strands in cell wall peptidoglycan (PG). Part of the divisome machinery that synthesizes the septal cross wall. Beta-lactams inactivate the PBPs by acylating an essential serine residue in the active site of these proteins.</text>
</comment>
<dbReference type="EMBL" id="AZGI01000090">
    <property type="protein sequence ID" value="KRM37224.1"/>
    <property type="molecule type" value="Genomic_DNA"/>
</dbReference>
<name>A0A0R1Y4F2_9LACO</name>
<feature type="transmembrane region" description="Helical" evidence="15">
    <location>
        <begin position="21"/>
        <end position="43"/>
    </location>
</feature>
<dbReference type="GO" id="GO:0005886">
    <property type="term" value="C:plasma membrane"/>
    <property type="evidence" value="ECO:0007669"/>
    <property type="project" value="UniProtKB-SubCell"/>
</dbReference>
<dbReference type="InterPro" id="IPR001460">
    <property type="entry name" value="PCN-bd_Tpept"/>
</dbReference>
<organism evidence="17 18">
    <name type="scientific">Lactobacillus hamsteri DSM 5661 = JCM 6256</name>
    <dbReference type="NCBI Taxonomy" id="1423754"/>
    <lineage>
        <taxon>Bacteria</taxon>
        <taxon>Bacillati</taxon>
        <taxon>Bacillota</taxon>
        <taxon>Bacilli</taxon>
        <taxon>Lactobacillales</taxon>
        <taxon>Lactobacillaceae</taxon>
        <taxon>Lactobacillus</taxon>
    </lineage>
</organism>
<evidence type="ECO:0000256" key="8">
    <source>
        <dbReference type="ARBA" id="ARBA00022984"/>
    </source>
</evidence>
<dbReference type="InterPro" id="IPR050515">
    <property type="entry name" value="Beta-lactam/transpept"/>
</dbReference>
<keyword evidence="8" id="KW-0573">Peptidoglycan synthesis</keyword>
<dbReference type="FunFam" id="3.40.710.10:FF:000095">
    <property type="entry name" value="Penicillin-binding protein 2x"/>
    <property type="match status" value="1"/>
</dbReference>
<dbReference type="InterPro" id="IPR005543">
    <property type="entry name" value="PASTA_dom"/>
</dbReference>
<dbReference type="Gene3D" id="3.40.710.10">
    <property type="entry name" value="DD-peptidase/beta-lactamase superfamily"/>
    <property type="match status" value="1"/>
</dbReference>
<dbReference type="PANTHER" id="PTHR30627">
    <property type="entry name" value="PEPTIDOGLYCAN D,D-TRANSPEPTIDASE"/>
    <property type="match status" value="1"/>
</dbReference>
<evidence type="ECO:0000256" key="15">
    <source>
        <dbReference type="SAM" id="Phobius"/>
    </source>
</evidence>
<gene>
    <name evidence="17" type="ORF">FC39_GL000332</name>
</gene>
<evidence type="ECO:0000256" key="1">
    <source>
        <dbReference type="ARBA" id="ARBA00004162"/>
    </source>
</evidence>
<sequence length="722" mass="79805">MKKKNSNLKLQKSKAHGYRFTVGRFLQLAVALVFLVFMGRFLYIGISKTVAGQDLSKRTEQLYHRNQVLKATRGSIYDRNGLAIAEDSHLYTVYAILDKSSINYKNKPEYVVNKDKTARDLAKVLPLSEEKILKYLSPKQKVFQVQFGSAGSGLTKDQKNKIDAMKLPGIKFIETPSRLYPNGVFASHTVGLAQPIYNKKTGSPNLVGTMGLEAWFNDTLSGKDGYRISAVDASENQLPNKSQTYKPVENGNNLYLTLDSQLQSFLEERLTDVQEKYDPVSLTAVVEDMKTGKILAASQRPTFNPQTKKGLTKSYRDILVQDTYEPGSVFKILTLAAAINSGSYNPNAYYNSGAVTVGGATIHDWQTSGWGSIPFSQAFPRSSNTGFVHIEQQMGSKTWHKYLNRFRIGKKTDVTLPGEQPGLISFKTSTDQAVTSFGQGVNVNVMQMMQAFSSLGNNGQMVKPQFVDKITNSDDKVVKGYQVKKVGKPVYNKKTRKLLVENMKRVLNKQVGTGYSYHMNGKSIAVKTGTAQIANPKGGGYLKGDSNYIFSVVGITPTNNPRYCLYLTMKQPRRMTIPAEKILSSIFKPVMNRIIIMSKNDRASSTNIVKVPNLKNSSLSKAKNKAKGLGLNFYRLGTGSKVIEQGIKAGEKIESGDRIFVLTSGQIKCPDMTGWTIEDLHQFASLSGAQINIVGNGTVKKQDVKPGTIIKAGKKIKISLKE</sequence>
<evidence type="ECO:0000256" key="5">
    <source>
        <dbReference type="ARBA" id="ARBA00022692"/>
    </source>
</evidence>
<dbReference type="Pfam" id="PF03793">
    <property type="entry name" value="PASTA"/>
    <property type="match status" value="2"/>
</dbReference>
<reference evidence="17 18" key="1">
    <citation type="journal article" date="2015" name="Genome Announc.">
        <title>Expanding the biotechnology potential of lactobacilli through comparative genomics of 213 strains and associated genera.</title>
        <authorList>
            <person name="Sun Z."/>
            <person name="Harris H.M."/>
            <person name="McCann A."/>
            <person name="Guo C."/>
            <person name="Argimon S."/>
            <person name="Zhang W."/>
            <person name="Yang X."/>
            <person name="Jeffery I.B."/>
            <person name="Cooney J.C."/>
            <person name="Kagawa T.F."/>
            <person name="Liu W."/>
            <person name="Song Y."/>
            <person name="Salvetti E."/>
            <person name="Wrobel A."/>
            <person name="Rasinkangas P."/>
            <person name="Parkhill J."/>
            <person name="Rea M.C."/>
            <person name="O'Sullivan O."/>
            <person name="Ritari J."/>
            <person name="Douillard F.P."/>
            <person name="Paul Ross R."/>
            <person name="Yang R."/>
            <person name="Briner A.E."/>
            <person name="Felis G.E."/>
            <person name="de Vos W.M."/>
            <person name="Barrangou R."/>
            <person name="Klaenhammer T.R."/>
            <person name="Caufield P.W."/>
            <person name="Cui Y."/>
            <person name="Zhang H."/>
            <person name="O'Toole P.W."/>
        </authorList>
    </citation>
    <scope>NUCLEOTIDE SEQUENCE [LARGE SCALE GENOMIC DNA]</scope>
    <source>
        <strain evidence="17 18">DSM 5661</strain>
    </source>
</reference>
<comment type="subcellular location">
    <subcellularLocation>
        <location evidence="1">Cell membrane</location>
        <topology evidence="1">Single-pass membrane protein</topology>
    </subcellularLocation>
</comment>
<dbReference type="STRING" id="1423754.FC39_GL000332"/>
<evidence type="ECO:0000256" key="3">
    <source>
        <dbReference type="ARBA" id="ARBA00022475"/>
    </source>
</evidence>
<keyword evidence="7" id="KW-0133">Cell shape</keyword>
<dbReference type="GO" id="GO:0008658">
    <property type="term" value="F:penicillin binding"/>
    <property type="evidence" value="ECO:0007669"/>
    <property type="project" value="InterPro"/>
</dbReference>
<dbReference type="Gene3D" id="3.90.1310.10">
    <property type="entry name" value="Penicillin-binding protein 2a (Domain 2)"/>
    <property type="match status" value="1"/>
</dbReference>
<dbReference type="InterPro" id="IPR005311">
    <property type="entry name" value="PBP_dimer"/>
</dbReference>
<evidence type="ECO:0000256" key="6">
    <source>
        <dbReference type="ARBA" id="ARBA00022737"/>
    </source>
</evidence>
<comment type="caution">
    <text evidence="17">The sequence shown here is derived from an EMBL/GenBank/DDBJ whole genome shotgun (WGS) entry which is preliminary data.</text>
</comment>
<evidence type="ECO:0000256" key="2">
    <source>
        <dbReference type="ARBA" id="ARBA00007171"/>
    </source>
</evidence>
<dbReference type="GO" id="GO:0051301">
    <property type="term" value="P:cell division"/>
    <property type="evidence" value="ECO:0007669"/>
    <property type="project" value="UniProtKB-KW"/>
</dbReference>
<dbReference type="SUPFAM" id="SSF56519">
    <property type="entry name" value="Penicillin binding protein dimerisation domain"/>
    <property type="match status" value="1"/>
</dbReference>
<dbReference type="GO" id="GO:0071555">
    <property type="term" value="P:cell wall organization"/>
    <property type="evidence" value="ECO:0007669"/>
    <property type="project" value="UniProtKB-KW"/>
</dbReference>
<dbReference type="SUPFAM" id="SSF56601">
    <property type="entry name" value="beta-lactamase/transpeptidase-like"/>
    <property type="match status" value="1"/>
</dbReference>
<dbReference type="GO" id="GO:0009252">
    <property type="term" value="P:peptidoglycan biosynthetic process"/>
    <property type="evidence" value="ECO:0007669"/>
    <property type="project" value="UniProtKB-KW"/>
</dbReference>
<keyword evidence="5 15" id="KW-0812">Transmembrane</keyword>
<evidence type="ECO:0000256" key="11">
    <source>
        <dbReference type="ARBA" id="ARBA00023251"/>
    </source>
</evidence>
<dbReference type="Gene3D" id="3.30.70.2110">
    <property type="match status" value="1"/>
</dbReference>
<accession>A0A0R1Y4F2</accession>
<keyword evidence="3" id="KW-1003">Cell membrane</keyword>
<keyword evidence="11" id="KW-0046">Antibiotic resistance</keyword>
<evidence type="ECO:0000259" key="16">
    <source>
        <dbReference type="PROSITE" id="PS51178"/>
    </source>
</evidence>
<dbReference type="SUPFAM" id="SSF54184">
    <property type="entry name" value="Penicillin-binding protein 2x (pbp-2x), c-terminal domain"/>
    <property type="match status" value="2"/>
</dbReference>
<dbReference type="RefSeq" id="WP_025079955.1">
    <property type="nucleotide sequence ID" value="NZ_AZGI01000090.1"/>
</dbReference>
<evidence type="ECO:0000256" key="9">
    <source>
        <dbReference type="ARBA" id="ARBA00022989"/>
    </source>
</evidence>
<dbReference type="eggNOG" id="COG0768">
    <property type="taxonomic scope" value="Bacteria"/>
</dbReference>
<dbReference type="GO" id="GO:0008360">
    <property type="term" value="P:regulation of cell shape"/>
    <property type="evidence" value="ECO:0007669"/>
    <property type="project" value="UniProtKB-KW"/>
</dbReference>
<dbReference type="GO" id="GO:0046677">
    <property type="term" value="P:response to antibiotic"/>
    <property type="evidence" value="ECO:0007669"/>
    <property type="project" value="UniProtKB-KW"/>
</dbReference>
<keyword evidence="9 15" id="KW-1133">Transmembrane helix</keyword>
<dbReference type="PANTHER" id="PTHR30627:SF26">
    <property type="entry name" value="PENICILLIN-BINDING PROTEIN 2B"/>
    <property type="match status" value="1"/>
</dbReference>
<keyword evidence="13" id="KW-0961">Cell wall biogenesis/degradation</keyword>
<dbReference type="OrthoDB" id="9804124at2"/>
<evidence type="ECO:0000313" key="18">
    <source>
        <dbReference type="Proteomes" id="UP000051223"/>
    </source>
</evidence>
<evidence type="ECO:0000313" key="17">
    <source>
        <dbReference type="EMBL" id="KRM37224.1"/>
    </source>
</evidence>
<dbReference type="Gene3D" id="2.20.70.70">
    <property type="match status" value="1"/>
</dbReference>
<evidence type="ECO:0000256" key="4">
    <source>
        <dbReference type="ARBA" id="ARBA00022618"/>
    </source>
</evidence>
<dbReference type="SMART" id="SM00740">
    <property type="entry name" value="PASTA"/>
    <property type="match status" value="2"/>
</dbReference>
<evidence type="ECO:0000256" key="10">
    <source>
        <dbReference type="ARBA" id="ARBA00023136"/>
    </source>
</evidence>
<evidence type="ECO:0000256" key="7">
    <source>
        <dbReference type="ARBA" id="ARBA00022960"/>
    </source>
</evidence>
<keyword evidence="12" id="KW-0131">Cell cycle</keyword>
<dbReference type="PROSITE" id="PS51178">
    <property type="entry name" value="PASTA"/>
    <property type="match status" value="1"/>
</dbReference>
<protein>
    <submittedName>
        <fullName evidence="17">Penicillin-binding protein 1</fullName>
    </submittedName>
</protein>